<dbReference type="EMBL" id="JAUPFM010000017">
    <property type="protein sequence ID" value="KAK2824725.1"/>
    <property type="molecule type" value="Genomic_DNA"/>
</dbReference>
<feature type="region of interest" description="Disordered" evidence="1">
    <location>
        <begin position="1"/>
        <end position="73"/>
    </location>
</feature>
<gene>
    <name evidence="2" type="ORF">Q5P01_021900</name>
</gene>
<organism evidence="2 3">
    <name type="scientific">Channa striata</name>
    <name type="common">Snakehead murrel</name>
    <name type="synonym">Ophicephalus striatus</name>
    <dbReference type="NCBI Taxonomy" id="64152"/>
    <lineage>
        <taxon>Eukaryota</taxon>
        <taxon>Metazoa</taxon>
        <taxon>Chordata</taxon>
        <taxon>Craniata</taxon>
        <taxon>Vertebrata</taxon>
        <taxon>Euteleostomi</taxon>
        <taxon>Actinopterygii</taxon>
        <taxon>Neopterygii</taxon>
        <taxon>Teleostei</taxon>
        <taxon>Neoteleostei</taxon>
        <taxon>Acanthomorphata</taxon>
        <taxon>Anabantaria</taxon>
        <taxon>Anabantiformes</taxon>
        <taxon>Channoidei</taxon>
        <taxon>Channidae</taxon>
        <taxon>Channa</taxon>
    </lineage>
</organism>
<keyword evidence="3" id="KW-1185">Reference proteome</keyword>
<feature type="compositionally biased region" description="Low complexity" evidence="1">
    <location>
        <begin position="60"/>
        <end position="73"/>
    </location>
</feature>
<evidence type="ECO:0000313" key="3">
    <source>
        <dbReference type="Proteomes" id="UP001187415"/>
    </source>
</evidence>
<dbReference type="AlphaFoldDB" id="A0AA88LUZ6"/>
<evidence type="ECO:0000313" key="2">
    <source>
        <dbReference type="EMBL" id="KAK2824725.1"/>
    </source>
</evidence>
<evidence type="ECO:0000256" key="1">
    <source>
        <dbReference type="SAM" id="MobiDB-lite"/>
    </source>
</evidence>
<reference evidence="2" key="1">
    <citation type="submission" date="2023-07" db="EMBL/GenBank/DDBJ databases">
        <title>Chromosome-level Genome Assembly of Striped Snakehead (Channa striata).</title>
        <authorList>
            <person name="Liu H."/>
        </authorList>
    </citation>
    <scope>NUCLEOTIDE SEQUENCE</scope>
    <source>
        <strain evidence="2">Gz</strain>
        <tissue evidence="2">Muscle</tissue>
    </source>
</reference>
<dbReference type="Proteomes" id="UP001187415">
    <property type="component" value="Unassembled WGS sequence"/>
</dbReference>
<comment type="caution">
    <text evidence="2">The sequence shown here is derived from an EMBL/GenBank/DDBJ whole genome shotgun (WGS) entry which is preliminary data.</text>
</comment>
<accession>A0AA88LUZ6</accession>
<proteinExistence type="predicted"/>
<protein>
    <submittedName>
        <fullName evidence="2">Uncharacterized protein</fullName>
    </submittedName>
</protein>
<sequence length="117" mass="12697">MDEWSSTIRGFGVGQETNSNCQSAKRREGSKGTVKGAGFTTETPKSLMMDIWRDHPGRDPSAPGGAPSPTAAGCPAIALRKEAVVWNRHAELTSLYLFTVRERQGAGDRRMFRGPCS</sequence>
<name>A0AA88LUZ6_CHASR</name>